<proteinExistence type="predicted"/>
<evidence type="ECO:0008006" key="5">
    <source>
        <dbReference type="Google" id="ProtNLM"/>
    </source>
</evidence>
<keyword evidence="1" id="KW-0472">Membrane</keyword>
<accession>A0A0A7I546</accession>
<gene>
    <name evidence="3" type="ORF">AH68_09000</name>
</gene>
<name>A0A0A7I546_9BIFI</name>
<dbReference type="OrthoDB" id="3242564at2"/>
<evidence type="ECO:0000313" key="3">
    <source>
        <dbReference type="EMBL" id="AIZ15146.1"/>
    </source>
</evidence>
<evidence type="ECO:0000256" key="1">
    <source>
        <dbReference type="SAM" id="Phobius"/>
    </source>
</evidence>
<dbReference type="PROSITE" id="PS51257">
    <property type="entry name" value="PROKAR_LIPOPROTEIN"/>
    <property type="match status" value="1"/>
</dbReference>
<dbReference type="RefSeq" id="WP_039199271.1">
    <property type="nucleotide sequence ID" value="NZ_CP007456.1"/>
</dbReference>
<feature type="transmembrane region" description="Helical" evidence="1">
    <location>
        <begin position="287"/>
        <end position="308"/>
    </location>
</feature>
<dbReference type="EMBL" id="CP007456">
    <property type="protein sequence ID" value="AIZ15146.1"/>
    <property type="molecule type" value="Genomic_DNA"/>
</dbReference>
<feature type="chain" id="PRO_5002029452" description="Peptidase" evidence="2">
    <location>
        <begin position="33"/>
        <end position="311"/>
    </location>
</feature>
<keyword evidence="2" id="KW-0732">Signal</keyword>
<dbReference type="HOGENOM" id="CLU_893296_0_0_11"/>
<dbReference type="STRING" id="1447716.AH68_09000"/>
<feature type="signal peptide" evidence="2">
    <location>
        <begin position="1"/>
        <end position="32"/>
    </location>
</feature>
<reference evidence="3 4" key="1">
    <citation type="journal article" date="2015" name="Genome Announc.">
        <title>Complete and Assembled Genome Sequence of Bifidobacterium kashiwanohense PV20-2, Isolated from the Feces of an Anemic Kenyan Infant.</title>
        <authorList>
            <person name="Vazquez-Gutierrez P."/>
            <person name="Lacroix C."/>
            <person name="Chassard C."/>
            <person name="Klumpp J."/>
            <person name="Jans C."/>
            <person name="Stevens M.J."/>
        </authorList>
    </citation>
    <scope>NUCLEOTIDE SEQUENCE [LARGE SCALE GENOMIC DNA]</scope>
    <source>
        <strain evidence="3 4">PV20-2</strain>
    </source>
</reference>
<evidence type="ECO:0000256" key="2">
    <source>
        <dbReference type="SAM" id="SignalP"/>
    </source>
</evidence>
<sequence>MNVMKRRMLAILAAVLAACAIIVTMTCPAALAAEQLLRANGKHYNYFLDGKPYVIGVNAESRSGKFYYCRQIERMTDYKVTETTTVENTEAARRLAWLLSEYQHDGEPVLTYAAIGVLVHRNYDDQKVWARHEQYLFSVMDGLESKVNELWEEAANKLPVSSRVTRDDRQGLRSGSLFVQLLDASGQPIEGVFTATIEGPAVFDEDDEPTAVGWAELEGTTVYWHATGAGEVNIKVGYQSVGLDEAVTAQKMMVLNDVVEREDSLLTFNVDNLYAPEQEMPQTGSPMGLVLGLAAAVMCCGAFMLYAVRRR</sequence>
<evidence type="ECO:0000313" key="4">
    <source>
        <dbReference type="Proteomes" id="UP000030625"/>
    </source>
</evidence>
<dbReference type="AlphaFoldDB" id="A0A0A7I546"/>
<dbReference type="Proteomes" id="UP000030625">
    <property type="component" value="Chromosome"/>
</dbReference>
<protein>
    <recommendedName>
        <fullName evidence="5">Peptidase</fullName>
    </recommendedName>
</protein>
<keyword evidence="1" id="KW-1133">Transmembrane helix</keyword>
<keyword evidence="1" id="KW-0812">Transmembrane</keyword>
<organism evidence="3 4">
    <name type="scientific">Bifidobacterium catenulatum PV20-2</name>
    <dbReference type="NCBI Taxonomy" id="1447716"/>
    <lineage>
        <taxon>Bacteria</taxon>
        <taxon>Bacillati</taxon>
        <taxon>Actinomycetota</taxon>
        <taxon>Actinomycetes</taxon>
        <taxon>Bifidobacteriales</taxon>
        <taxon>Bifidobacteriaceae</taxon>
        <taxon>Bifidobacterium</taxon>
    </lineage>
</organism>
<dbReference type="KEGG" id="bka:AH68_09000"/>